<protein>
    <submittedName>
        <fullName evidence="6">Unannotated protein</fullName>
    </submittedName>
</protein>
<sequence>MSDAATLPTPDGTGSPSDMQPERRAEPPETRTGTDVPIRISVVNDYEVIVRGVAAMLEPYRHRIRVVELDAGGTPKESADVALFDTFGGQRSIVARARDTVADPGVRHVVLYTWTADVDLLAIARASGLSGVLSKASPAAELVDGLERIVAGERVGLDLPLRLAHYGPNGPHQPPVVPANLTLREQEVLAMLGLGLSNRDIAEELFLGVETVRTYVRQVYQKLGVKNRTQAAVRARILGLEPANERRNAS</sequence>
<evidence type="ECO:0000313" key="6">
    <source>
        <dbReference type="EMBL" id="CAB4600582.1"/>
    </source>
</evidence>
<dbReference type="SUPFAM" id="SSF46894">
    <property type="entry name" value="C-terminal effector domain of the bipartite response regulators"/>
    <property type="match status" value="1"/>
</dbReference>
<accession>A0A6J6GGX8</accession>
<evidence type="ECO:0000256" key="2">
    <source>
        <dbReference type="ARBA" id="ARBA00023125"/>
    </source>
</evidence>
<organism evidence="6">
    <name type="scientific">freshwater metagenome</name>
    <dbReference type="NCBI Taxonomy" id="449393"/>
    <lineage>
        <taxon>unclassified sequences</taxon>
        <taxon>metagenomes</taxon>
        <taxon>ecological metagenomes</taxon>
    </lineage>
</organism>
<dbReference type="PROSITE" id="PS50043">
    <property type="entry name" value="HTH_LUXR_2"/>
    <property type="match status" value="1"/>
</dbReference>
<dbReference type="InterPro" id="IPR000792">
    <property type="entry name" value="Tscrpt_reg_LuxR_C"/>
</dbReference>
<proteinExistence type="predicted"/>
<dbReference type="AlphaFoldDB" id="A0A6J6GGX8"/>
<keyword evidence="1" id="KW-0805">Transcription regulation</keyword>
<feature type="region of interest" description="Disordered" evidence="4">
    <location>
        <begin position="1"/>
        <end position="36"/>
    </location>
</feature>
<dbReference type="PANTHER" id="PTHR44688">
    <property type="entry name" value="DNA-BINDING TRANSCRIPTIONAL ACTIVATOR DEVR_DOSR"/>
    <property type="match status" value="1"/>
</dbReference>
<keyword evidence="2" id="KW-0238">DNA-binding</keyword>
<dbReference type="SMART" id="SM00421">
    <property type="entry name" value="HTH_LUXR"/>
    <property type="match status" value="1"/>
</dbReference>
<evidence type="ECO:0000256" key="3">
    <source>
        <dbReference type="ARBA" id="ARBA00023163"/>
    </source>
</evidence>
<dbReference type="PRINTS" id="PR00038">
    <property type="entry name" value="HTHLUXR"/>
</dbReference>
<dbReference type="SUPFAM" id="SSF52172">
    <property type="entry name" value="CheY-like"/>
    <property type="match status" value="1"/>
</dbReference>
<name>A0A6J6GGX8_9ZZZZ</name>
<dbReference type="CDD" id="cd06170">
    <property type="entry name" value="LuxR_C_like"/>
    <property type="match status" value="1"/>
</dbReference>
<feature type="domain" description="HTH luxR-type" evidence="5">
    <location>
        <begin position="174"/>
        <end position="239"/>
    </location>
</feature>
<evidence type="ECO:0000259" key="5">
    <source>
        <dbReference type="PROSITE" id="PS50043"/>
    </source>
</evidence>
<keyword evidence="3" id="KW-0804">Transcription</keyword>
<dbReference type="GO" id="GO:0006355">
    <property type="term" value="P:regulation of DNA-templated transcription"/>
    <property type="evidence" value="ECO:0007669"/>
    <property type="project" value="InterPro"/>
</dbReference>
<gene>
    <name evidence="6" type="ORF">UFOPK1493_04297</name>
</gene>
<dbReference type="EMBL" id="CAEZSR010000319">
    <property type="protein sequence ID" value="CAB4600582.1"/>
    <property type="molecule type" value="Genomic_DNA"/>
</dbReference>
<dbReference type="PANTHER" id="PTHR44688:SF16">
    <property type="entry name" value="DNA-BINDING TRANSCRIPTIONAL ACTIVATOR DEVR_DOSR"/>
    <property type="match status" value="1"/>
</dbReference>
<evidence type="ECO:0000256" key="1">
    <source>
        <dbReference type="ARBA" id="ARBA00023015"/>
    </source>
</evidence>
<dbReference type="GO" id="GO:0003677">
    <property type="term" value="F:DNA binding"/>
    <property type="evidence" value="ECO:0007669"/>
    <property type="project" value="UniProtKB-KW"/>
</dbReference>
<feature type="compositionally biased region" description="Basic and acidic residues" evidence="4">
    <location>
        <begin position="20"/>
        <end position="29"/>
    </location>
</feature>
<evidence type="ECO:0000256" key="4">
    <source>
        <dbReference type="SAM" id="MobiDB-lite"/>
    </source>
</evidence>
<dbReference type="Pfam" id="PF00196">
    <property type="entry name" value="GerE"/>
    <property type="match status" value="1"/>
</dbReference>
<dbReference type="InterPro" id="IPR016032">
    <property type="entry name" value="Sig_transdc_resp-reg_C-effctor"/>
</dbReference>
<dbReference type="InterPro" id="IPR011006">
    <property type="entry name" value="CheY-like_superfamily"/>
</dbReference>
<dbReference type="Gene3D" id="3.40.50.2300">
    <property type="match status" value="1"/>
</dbReference>
<reference evidence="6" key="1">
    <citation type="submission" date="2020-05" db="EMBL/GenBank/DDBJ databases">
        <authorList>
            <person name="Chiriac C."/>
            <person name="Salcher M."/>
            <person name="Ghai R."/>
            <person name="Kavagutti S V."/>
        </authorList>
    </citation>
    <scope>NUCLEOTIDE SEQUENCE</scope>
</reference>